<protein>
    <submittedName>
        <fullName evidence="1">Uncharacterized protein</fullName>
    </submittedName>
</protein>
<evidence type="ECO:0000313" key="2">
    <source>
        <dbReference type="Proteomes" id="UP000265801"/>
    </source>
</evidence>
<sequence length="86" mass="9725">MVQSGDQCTKKTAGFRFYGLILERMGQISTAGAGNWFNPLINGPKCLPRSVLMVYSKKEWTKYQRQALKFGSILGLMDQNVCQDLF</sequence>
<accession>A0A3A1R982</accession>
<comment type="caution">
    <text evidence="1">The sequence shown here is derived from an EMBL/GenBank/DDBJ whole genome shotgun (WGS) entry which is preliminary data.</text>
</comment>
<evidence type="ECO:0000313" key="1">
    <source>
        <dbReference type="EMBL" id="RIW39039.1"/>
    </source>
</evidence>
<keyword evidence="2" id="KW-1185">Reference proteome</keyword>
<name>A0A3A1R982_9BACI</name>
<dbReference type="Proteomes" id="UP000265801">
    <property type="component" value="Unassembled WGS sequence"/>
</dbReference>
<gene>
    <name evidence="1" type="ORF">D3H55_01410</name>
</gene>
<dbReference type="AlphaFoldDB" id="A0A3A1R982"/>
<dbReference type="EMBL" id="QXIR01000001">
    <property type="protein sequence ID" value="RIW39039.1"/>
    <property type="molecule type" value="Genomic_DNA"/>
</dbReference>
<organism evidence="1 2">
    <name type="scientific">Bacillus salacetis</name>
    <dbReference type="NCBI Taxonomy" id="2315464"/>
    <lineage>
        <taxon>Bacteria</taxon>
        <taxon>Bacillati</taxon>
        <taxon>Bacillota</taxon>
        <taxon>Bacilli</taxon>
        <taxon>Bacillales</taxon>
        <taxon>Bacillaceae</taxon>
        <taxon>Bacillus</taxon>
    </lineage>
</organism>
<reference evidence="1 2" key="1">
    <citation type="submission" date="2018-09" db="EMBL/GenBank/DDBJ databases">
        <title>Bacillus saliacetes sp. nov., isolated from Thai shrimp paste (Ka-pi).</title>
        <authorList>
            <person name="Daroonpunt R."/>
            <person name="Tanasupawat S."/>
            <person name="Yiamsombut S."/>
        </authorList>
    </citation>
    <scope>NUCLEOTIDE SEQUENCE [LARGE SCALE GENOMIC DNA]</scope>
    <source>
        <strain evidence="1 2">SKP7-4</strain>
    </source>
</reference>
<proteinExistence type="predicted"/>